<comment type="similarity">
    <text evidence="1">Belongs to the peptidase M1 family.</text>
</comment>
<feature type="chain" id="PRO_5033913977" description="Aminopeptidase" evidence="11">
    <location>
        <begin position="21"/>
        <end position="619"/>
    </location>
</feature>
<dbReference type="FunFam" id="2.60.40.1730:FF:000002">
    <property type="entry name" value="Aminopeptidase"/>
    <property type="match status" value="1"/>
</dbReference>
<evidence type="ECO:0000256" key="1">
    <source>
        <dbReference type="ARBA" id="ARBA00010136"/>
    </source>
</evidence>
<dbReference type="GO" id="GO:0005737">
    <property type="term" value="C:cytoplasm"/>
    <property type="evidence" value="ECO:0007669"/>
    <property type="project" value="TreeGrafter"/>
</dbReference>
<dbReference type="GO" id="GO:0008270">
    <property type="term" value="F:zinc ion binding"/>
    <property type="evidence" value="ECO:0007669"/>
    <property type="project" value="InterPro"/>
</dbReference>
<dbReference type="InterPro" id="IPR045357">
    <property type="entry name" value="Aminopeptidase_N-like_N"/>
</dbReference>
<organism evidence="14 15">
    <name type="scientific">Kalanchoe fedtschenkoi</name>
    <name type="common">Lavender scallops</name>
    <name type="synonym">South American air plant</name>
    <dbReference type="NCBI Taxonomy" id="63787"/>
    <lineage>
        <taxon>Eukaryota</taxon>
        <taxon>Viridiplantae</taxon>
        <taxon>Streptophyta</taxon>
        <taxon>Embryophyta</taxon>
        <taxon>Tracheophyta</taxon>
        <taxon>Spermatophyta</taxon>
        <taxon>Magnoliopsida</taxon>
        <taxon>eudicotyledons</taxon>
        <taxon>Gunneridae</taxon>
        <taxon>Pentapetalae</taxon>
        <taxon>Saxifragales</taxon>
        <taxon>Crassulaceae</taxon>
        <taxon>Kalanchoe</taxon>
    </lineage>
</organism>
<dbReference type="AlphaFoldDB" id="A0A7N0R8P8"/>
<evidence type="ECO:0000259" key="12">
    <source>
        <dbReference type="Pfam" id="PF01433"/>
    </source>
</evidence>
<dbReference type="GO" id="GO:0070006">
    <property type="term" value="F:metalloaminopeptidase activity"/>
    <property type="evidence" value="ECO:0007669"/>
    <property type="project" value="TreeGrafter"/>
</dbReference>
<evidence type="ECO:0008006" key="16">
    <source>
        <dbReference type="Google" id="ProtNLM"/>
    </source>
</evidence>
<dbReference type="Pfam" id="PF01433">
    <property type="entry name" value="Peptidase_M1"/>
    <property type="match status" value="1"/>
</dbReference>
<evidence type="ECO:0000256" key="6">
    <source>
        <dbReference type="ARBA" id="ARBA00022833"/>
    </source>
</evidence>
<dbReference type="GO" id="GO:0006508">
    <property type="term" value="P:proteolysis"/>
    <property type="evidence" value="ECO:0007669"/>
    <property type="project" value="UniProtKB-KW"/>
</dbReference>
<dbReference type="FunFam" id="1.10.390.10:FF:000001">
    <property type="entry name" value="Aminopeptidase"/>
    <property type="match status" value="1"/>
</dbReference>
<feature type="binding site" evidence="9">
    <location>
        <position position="333"/>
    </location>
    <ligand>
        <name>Zn(2+)</name>
        <dbReference type="ChEBI" id="CHEBI:29105"/>
        <note>catalytic</note>
    </ligand>
</feature>
<proteinExistence type="inferred from homology"/>
<feature type="binding site" evidence="9">
    <location>
        <position position="352"/>
    </location>
    <ligand>
        <name>Zn(2+)</name>
        <dbReference type="ChEBI" id="CHEBI:29105"/>
        <note>catalytic</note>
    </ligand>
</feature>
<sequence>MAATILLILILAALSAGSYGASPERFRHRLRLPQIVVPKSYKLFLKPDLENSSFSGSVEVKLRIVSPTHYVVMNAAELQIRSDAVNYTAKGGSKVLQPVRSWNFPEDEIHVLEFHQKLPKGTGVLAIGHFTGLLGNNRTGFYRSKYDVNGTESYMAVTQFEPTYARRCFPCWDEPALKATFQVTLEVPSHLMALSNMPSLNEKHDGYMKTVSFQETPVMSSYLVAVVIGLFDHVEDQTSNDIIVRVYTPVGKATDGIFGLNVGVRSLKIYQRFFNIAYPLPKLDMVGIPEFRYGAMENFGLITFNSSLLYVTPESANLSKHEAADIIAHELSHQWCGNLVTMEWWTDVWLNEGFASWLSVYAVDKIFPEWDVWTQFARETVSYGLLIDALPSFSHPIEVKINHTRDIEIALDYTVYMKGPCIVSMLHTYLGSKLFQRSMASYIKTYAWSSATIHDLWKALEISSGKPVGRVMSKWTKQQGFPALSADVSSDNISLKLKQMPFGSGGTSRLWVIPVTVACNSYDAYHQFLLEQPEKLVKLKDLAGCSCTEVACPWIKINVNRTGFYRVRYSTNLMTRLQSAAAAKKFLSKADEFGILDDLRAFNGTPPASQPGKRSSPRV</sequence>
<dbReference type="InterPro" id="IPR050344">
    <property type="entry name" value="Peptidase_M1_aminopeptidases"/>
</dbReference>
<dbReference type="Pfam" id="PF17900">
    <property type="entry name" value="Peptidase_M1_N"/>
    <property type="match status" value="1"/>
</dbReference>
<keyword evidence="6 9" id="KW-0862">Zinc</keyword>
<keyword evidence="15" id="KW-1185">Reference proteome</keyword>
<evidence type="ECO:0000313" key="15">
    <source>
        <dbReference type="Proteomes" id="UP000594263"/>
    </source>
</evidence>
<dbReference type="EnsemblPlants" id="Kaladp0001s0220.1.v1.1">
    <property type="protein sequence ID" value="Kaladp0001s0220.1.v1.1"/>
    <property type="gene ID" value="Kaladp0001s0220.v1.1"/>
</dbReference>
<dbReference type="CDD" id="cd09601">
    <property type="entry name" value="M1_APN-Q_like"/>
    <property type="match status" value="1"/>
</dbReference>
<evidence type="ECO:0000256" key="2">
    <source>
        <dbReference type="ARBA" id="ARBA00022438"/>
    </source>
</evidence>
<feature type="active site" description="Proton acceptor" evidence="8">
    <location>
        <position position="330"/>
    </location>
</feature>
<evidence type="ECO:0000256" key="8">
    <source>
        <dbReference type="PIRSR" id="PIRSR634016-1"/>
    </source>
</evidence>
<dbReference type="GO" id="GO:0005615">
    <property type="term" value="C:extracellular space"/>
    <property type="evidence" value="ECO:0007669"/>
    <property type="project" value="TreeGrafter"/>
</dbReference>
<dbReference type="GO" id="GO:0016020">
    <property type="term" value="C:membrane"/>
    <property type="evidence" value="ECO:0007669"/>
    <property type="project" value="TreeGrafter"/>
</dbReference>
<evidence type="ECO:0000256" key="11">
    <source>
        <dbReference type="SAM" id="SignalP"/>
    </source>
</evidence>
<keyword evidence="7" id="KW-0482">Metalloprotease</keyword>
<dbReference type="Proteomes" id="UP000594263">
    <property type="component" value="Unplaced"/>
</dbReference>
<evidence type="ECO:0000256" key="7">
    <source>
        <dbReference type="ARBA" id="ARBA00023049"/>
    </source>
</evidence>
<feature type="site" description="Transition state stabilizer" evidence="10">
    <location>
        <position position="416"/>
    </location>
</feature>
<dbReference type="SUPFAM" id="SSF63737">
    <property type="entry name" value="Leukotriene A4 hydrolase N-terminal domain"/>
    <property type="match status" value="1"/>
</dbReference>
<dbReference type="InterPro" id="IPR042097">
    <property type="entry name" value="Aminopeptidase_N-like_N_sf"/>
</dbReference>
<keyword evidence="11" id="KW-0732">Signal</keyword>
<dbReference type="Gene3D" id="2.60.40.1730">
    <property type="entry name" value="tricorn interacting facor f3 domain"/>
    <property type="match status" value="1"/>
</dbReference>
<evidence type="ECO:0000256" key="4">
    <source>
        <dbReference type="ARBA" id="ARBA00022723"/>
    </source>
</evidence>
<dbReference type="InterPro" id="IPR034016">
    <property type="entry name" value="M1_APN-typ"/>
</dbReference>
<dbReference type="SUPFAM" id="SSF55486">
    <property type="entry name" value="Metalloproteases ('zincins'), catalytic domain"/>
    <property type="match status" value="1"/>
</dbReference>
<reference evidence="14" key="1">
    <citation type="submission" date="2021-01" db="UniProtKB">
        <authorList>
            <consortium name="EnsemblPlants"/>
        </authorList>
    </citation>
    <scope>IDENTIFICATION</scope>
</reference>
<feature type="binding site" evidence="9">
    <location>
        <position position="329"/>
    </location>
    <ligand>
        <name>Zn(2+)</name>
        <dbReference type="ChEBI" id="CHEBI:29105"/>
        <note>catalytic</note>
    </ligand>
</feature>
<dbReference type="EnsemblPlants" id="Kaladp0001s0220.3.v1.1">
    <property type="protein sequence ID" value="Kaladp0001s0220.3.v1.1"/>
    <property type="gene ID" value="Kaladp0001s0220.v1.1"/>
</dbReference>
<protein>
    <recommendedName>
        <fullName evidence="16">Aminopeptidase</fullName>
    </recommendedName>
</protein>
<comment type="cofactor">
    <cofactor evidence="9">
        <name>Zn(2+)</name>
        <dbReference type="ChEBI" id="CHEBI:29105"/>
    </cofactor>
    <text evidence="9">Binds 1 zinc ion per subunit.</text>
</comment>
<keyword evidence="3" id="KW-0645">Protease</keyword>
<keyword evidence="5" id="KW-0378">Hydrolase</keyword>
<dbReference type="PANTHER" id="PTHR11533">
    <property type="entry name" value="PROTEASE M1 ZINC METALLOPROTEASE"/>
    <property type="match status" value="1"/>
</dbReference>
<evidence type="ECO:0000259" key="13">
    <source>
        <dbReference type="Pfam" id="PF17900"/>
    </source>
</evidence>
<accession>A0A7N0R8P8</accession>
<dbReference type="InterPro" id="IPR014782">
    <property type="entry name" value="Peptidase_M1_dom"/>
</dbReference>
<dbReference type="PRINTS" id="PR00756">
    <property type="entry name" value="ALADIPTASE"/>
</dbReference>
<evidence type="ECO:0000256" key="9">
    <source>
        <dbReference type="PIRSR" id="PIRSR634016-3"/>
    </source>
</evidence>
<keyword evidence="4 9" id="KW-0479">Metal-binding</keyword>
<evidence type="ECO:0000256" key="10">
    <source>
        <dbReference type="PIRSR" id="PIRSR634016-4"/>
    </source>
</evidence>
<name>A0A7N0R8P8_KALFE</name>
<dbReference type="InterPro" id="IPR027268">
    <property type="entry name" value="Peptidase_M4/M1_CTD_sf"/>
</dbReference>
<keyword evidence="2" id="KW-0031">Aminopeptidase</keyword>
<dbReference type="Gramene" id="Kaladp0001s0220.3.v1.1">
    <property type="protein sequence ID" value="Kaladp0001s0220.3.v1.1"/>
    <property type="gene ID" value="Kaladp0001s0220.v1.1"/>
</dbReference>
<feature type="signal peptide" evidence="11">
    <location>
        <begin position="1"/>
        <end position="20"/>
    </location>
</feature>
<feature type="domain" description="Aminopeptidase N-like N-terminal" evidence="13">
    <location>
        <begin position="37"/>
        <end position="223"/>
    </location>
</feature>
<dbReference type="PANTHER" id="PTHR11533:SF174">
    <property type="entry name" value="PUROMYCIN-SENSITIVE AMINOPEPTIDASE-RELATED"/>
    <property type="match status" value="1"/>
</dbReference>
<feature type="domain" description="Peptidase M1 membrane alanine aminopeptidase" evidence="12">
    <location>
        <begin position="258"/>
        <end position="475"/>
    </location>
</feature>
<evidence type="ECO:0000313" key="14">
    <source>
        <dbReference type="EnsemblPlants" id="Kaladp0001s0220.1.v1.1"/>
    </source>
</evidence>
<evidence type="ECO:0000256" key="3">
    <source>
        <dbReference type="ARBA" id="ARBA00022670"/>
    </source>
</evidence>
<dbReference type="GO" id="GO:0042277">
    <property type="term" value="F:peptide binding"/>
    <property type="evidence" value="ECO:0007669"/>
    <property type="project" value="TreeGrafter"/>
</dbReference>
<dbReference type="GO" id="GO:0043171">
    <property type="term" value="P:peptide catabolic process"/>
    <property type="evidence" value="ECO:0007669"/>
    <property type="project" value="TreeGrafter"/>
</dbReference>
<dbReference type="InterPro" id="IPR001930">
    <property type="entry name" value="Peptidase_M1"/>
</dbReference>
<dbReference type="Gramene" id="Kaladp0001s0220.1.v1.1">
    <property type="protein sequence ID" value="Kaladp0001s0220.1.v1.1"/>
    <property type="gene ID" value="Kaladp0001s0220.v1.1"/>
</dbReference>
<dbReference type="Gene3D" id="2.60.40.1910">
    <property type="match status" value="1"/>
</dbReference>
<evidence type="ECO:0000256" key="5">
    <source>
        <dbReference type="ARBA" id="ARBA00022801"/>
    </source>
</evidence>
<dbReference type="Gene3D" id="1.10.390.10">
    <property type="entry name" value="Neutral Protease Domain 2"/>
    <property type="match status" value="1"/>
</dbReference>